<feature type="compositionally biased region" description="Polar residues" evidence="1">
    <location>
        <begin position="101"/>
        <end position="127"/>
    </location>
</feature>
<feature type="non-terminal residue" evidence="2">
    <location>
        <position position="292"/>
    </location>
</feature>
<protein>
    <submittedName>
        <fullName evidence="2">Uncharacterized protein</fullName>
    </submittedName>
</protein>
<dbReference type="AlphaFoldDB" id="K0SSX0"/>
<gene>
    <name evidence="2" type="ORF">THAOC_18142</name>
</gene>
<keyword evidence="3" id="KW-1185">Reference proteome</keyword>
<organism evidence="2 3">
    <name type="scientific">Thalassiosira oceanica</name>
    <name type="common">Marine diatom</name>
    <dbReference type="NCBI Taxonomy" id="159749"/>
    <lineage>
        <taxon>Eukaryota</taxon>
        <taxon>Sar</taxon>
        <taxon>Stramenopiles</taxon>
        <taxon>Ochrophyta</taxon>
        <taxon>Bacillariophyta</taxon>
        <taxon>Coscinodiscophyceae</taxon>
        <taxon>Thalassiosirophycidae</taxon>
        <taxon>Thalassiosirales</taxon>
        <taxon>Thalassiosiraceae</taxon>
        <taxon>Thalassiosira</taxon>
    </lineage>
</organism>
<evidence type="ECO:0000313" key="3">
    <source>
        <dbReference type="Proteomes" id="UP000266841"/>
    </source>
</evidence>
<feature type="compositionally biased region" description="Basic and acidic residues" evidence="1">
    <location>
        <begin position="128"/>
        <end position="141"/>
    </location>
</feature>
<feature type="compositionally biased region" description="Basic and acidic residues" evidence="1">
    <location>
        <begin position="77"/>
        <end position="100"/>
    </location>
</feature>
<evidence type="ECO:0000313" key="2">
    <source>
        <dbReference type="EMBL" id="EJK61382.1"/>
    </source>
</evidence>
<accession>K0SSX0</accession>
<comment type="caution">
    <text evidence="2">The sequence shown here is derived from an EMBL/GenBank/DDBJ whole genome shotgun (WGS) entry which is preliminary data.</text>
</comment>
<feature type="region of interest" description="Disordered" evidence="1">
    <location>
        <begin position="66"/>
        <end position="166"/>
    </location>
</feature>
<reference evidence="2 3" key="1">
    <citation type="journal article" date="2012" name="Genome Biol.">
        <title>Genome and low-iron response of an oceanic diatom adapted to chronic iron limitation.</title>
        <authorList>
            <person name="Lommer M."/>
            <person name="Specht M."/>
            <person name="Roy A.S."/>
            <person name="Kraemer L."/>
            <person name="Andreson R."/>
            <person name="Gutowska M.A."/>
            <person name="Wolf J."/>
            <person name="Bergner S.V."/>
            <person name="Schilhabel M.B."/>
            <person name="Klostermeier U.C."/>
            <person name="Beiko R.G."/>
            <person name="Rosenstiel P."/>
            <person name="Hippler M."/>
            <person name="Laroche J."/>
        </authorList>
    </citation>
    <scope>NUCLEOTIDE SEQUENCE [LARGE SCALE GENOMIC DNA]</scope>
    <source>
        <strain evidence="2 3">CCMP1005</strain>
    </source>
</reference>
<name>K0SSX0_THAOC</name>
<dbReference type="EMBL" id="AGNL01020076">
    <property type="protein sequence ID" value="EJK61382.1"/>
    <property type="molecule type" value="Genomic_DNA"/>
</dbReference>
<proteinExistence type="predicted"/>
<dbReference type="Proteomes" id="UP000266841">
    <property type="component" value="Unassembled WGS sequence"/>
</dbReference>
<evidence type="ECO:0000256" key="1">
    <source>
        <dbReference type="SAM" id="MobiDB-lite"/>
    </source>
</evidence>
<sequence length="292" mass="32243">MCSAGQHRRAESLFKEGLTQFPGDQDLLYGLENLCLSEEFEDALSTLSDTQQNEDHSQADFYDAMQSRASTDVPITDDDRMKSPDSLDARISAQDERGHTSDLNSRRSNIPSACPTSPMNSNLVSSERSNKPRLANDDDVNRSSSQCDGNAVDDGAQTPNQFNDDDKDLDVFERLALEYAQRHNHIARFVLRDSGLVGPNEMIYTDSRVEPSDLTLDTYLRTTGARRHQVLESINEGEASGDIAEEQCRIGLVSVLEKLSVDPVTLSPQYVSSLRSKPETVLGGGFYGKVGE</sequence>